<dbReference type="EMBL" id="MEUB01000036">
    <property type="protein sequence ID" value="OGC21726.1"/>
    <property type="molecule type" value="Genomic_DNA"/>
</dbReference>
<comment type="caution">
    <text evidence="11">The sequence shown here is derived from an EMBL/GenBank/DDBJ whole genome shotgun (WGS) entry which is preliminary data.</text>
</comment>
<dbReference type="GO" id="GO:0004640">
    <property type="term" value="F:phosphoribosylanthranilate isomerase activity"/>
    <property type="evidence" value="ECO:0007669"/>
    <property type="project" value="TreeGrafter"/>
</dbReference>
<evidence type="ECO:0000256" key="6">
    <source>
        <dbReference type="ARBA" id="ARBA00022822"/>
    </source>
</evidence>
<dbReference type="PROSITE" id="PS00614">
    <property type="entry name" value="IGPS"/>
    <property type="match status" value="1"/>
</dbReference>
<keyword evidence="4 9" id="KW-0028">Amino-acid biosynthesis</keyword>
<dbReference type="GO" id="GO:0000162">
    <property type="term" value="P:L-tryptophan biosynthetic process"/>
    <property type="evidence" value="ECO:0007669"/>
    <property type="project" value="UniProtKB-UniRule"/>
</dbReference>
<keyword evidence="8 9" id="KW-0456">Lyase</keyword>
<dbReference type="AlphaFoldDB" id="A0A1F4SMR3"/>
<evidence type="ECO:0000313" key="11">
    <source>
        <dbReference type="EMBL" id="OGC21726.1"/>
    </source>
</evidence>
<evidence type="ECO:0000259" key="10">
    <source>
        <dbReference type="Pfam" id="PF00218"/>
    </source>
</evidence>
<gene>
    <name evidence="9" type="primary">trpC</name>
    <name evidence="11" type="ORF">A2310_00270</name>
</gene>
<dbReference type="InterPro" id="IPR045186">
    <property type="entry name" value="Indole-3-glycerol_P_synth"/>
</dbReference>
<reference evidence="11 12" key="1">
    <citation type="journal article" date="2016" name="Nat. Commun.">
        <title>Thousands of microbial genomes shed light on interconnected biogeochemical processes in an aquifer system.</title>
        <authorList>
            <person name="Anantharaman K."/>
            <person name="Brown C.T."/>
            <person name="Hug L.A."/>
            <person name="Sharon I."/>
            <person name="Castelle C.J."/>
            <person name="Probst A.J."/>
            <person name="Thomas B.C."/>
            <person name="Singh A."/>
            <person name="Wilkins M.J."/>
            <person name="Karaoz U."/>
            <person name="Brodie E.L."/>
            <person name="Williams K.H."/>
            <person name="Hubbard S.S."/>
            <person name="Banfield J.F."/>
        </authorList>
    </citation>
    <scope>NUCLEOTIDE SEQUENCE [LARGE SCALE GENOMIC DNA]</scope>
</reference>
<dbReference type="InterPro" id="IPR013798">
    <property type="entry name" value="Indole-3-glycerol_P_synth_dom"/>
</dbReference>
<evidence type="ECO:0000256" key="5">
    <source>
        <dbReference type="ARBA" id="ARBA00022793"/>
    </source>
</evidence>
<dbReference type="STRING" id="1802579.A2310_00270"/>
<dbReference type="InterPro" id="IPR013785">
    <property type="entry name" value="Aldolase_TIM"/>
</dbReference>
<dbReference type="InterPro" id="IPR011060">
    <property type="entry name" value="RibuloseP-bd_barrel"/>
</dbReference>
<comment type="catalytic activity">
    <reaction evidence="1 9">
        <text>1-(2-carboxyphenylamino)-1-deoxy-D-ribulose 5-phosphate + H(+) = (1S,2R)-1-C-(indol-3-yl)glycerol 3-phosphate + CO2 + H2O</text>
        <dbReference type="Rhea" id="RHEA:23476"/>
        <dbReference type="ChEBI" id="CHEBI:15377"/>
        <dbReference type="ChEBI" id="CHEBI:15378"/>
        <dbReference type="ChEBI" id="CHEBI:16526"/>
        <dbReference type="ChEBI" id="CHEBI:58613"/>
        <dbReference type="ChEBI" id="CHEBI:58866"/>
        <dbReference type="EC" id="4.1.1.48"/>
    </reaction>
</comment>
<organism evidence="11 12">
    <name type="scientific">candidate division WOR-1 bacterium RIFOXYB2_FULL_37_13</name>
    <dbReference type="NCBI Taxonomy" id="1802579"/>
    <lineage>
        <taxon>Bacteria</taxon>
        <taxon>Bacillati</taxon>
        <taxon>Saganbacteria</taxon>
    </lineage>
</organism>
<evidence type="ECO:0000313" key="12">
    <source>
        <dbReference type="Proteomes" id="UP000178417"/>
    </source>
</evidence>
<keyword evidence="5 9" id="KW-0210">Decarboxylase</keyword>
<dbReference type="NCBIfam" id="NF001377">
    <property type="entry name" value="PRK00278.2-4"/>
    <property type="match status" value="1"/>
</dbReference>
<dbReference type="HAMAP" id="MF_00134_A">
    <property type="entry name" value="IGPS_A"/>
    <property type="match status" value="1"/>
</dbReference>
<dbReference type="PANTHER" id="PTHR22854:SF2">
    <property type="entry name" value="INDOLE-3-GLYCEROL-PHOSPHATE SYNTHASE"/>
    <property type="match status" value="1"/>
</dbReference>
<dbReference type="UniPathway" id="UPA00035">
    <property type="reaction ID" value="UER00043"/>
</dbReference>
<dbReference type="EC" id="4.1.1.48" evidence="9"/>
<sequence length="266" mass="29861">MILDEIILTKRKEIEALKERLATAKTEFDPNLRDFKSSINQENKISLIAEIKKASPSAGIIVKNFDPVSIAKQYESSGAFAISVLTDKTYFQGEIGFLKQVRAAVKLPVFRKDFIIDELQITESRIAGADAILLIARILELPDLSRFLEKAKELGLQVLLETHDEYDIEKALSLNCDIVGINNRNLDTLKVDFNNSLKLLDKFPELKSRILVSESGISEKSQIDELKSAGFSAVLIGESLLKSEDVLGKMREMFGNNFQFPMSNFQ</sequence>
<dbReference type="Pfam" id="PF00218">
    <property type="entry name" value="IGPS"/>
    <property type="match status" value="1"/>
</dbReference>
<dbReference type="CDD" id="cd00331">
    <property type="entry name" value="IGPS"/>
    <property type="match status" value="1"/>
</dbReference>
<keyword evidence="7 9" id="KW-0057">Aromatic amino acid biosynthesis</keyword>
<dbReference type="PANTHER" id="PTHR22854">
    <property type="entry name" value="TRYPTOPHAN BIOSYNTHESIS PROTEIN"/>
    <property type="match status" value="1"/>
</dbReference>
<comment type="similarity">
    <text evidence="3 9">Belongs to the TrpC family.</text>
</comment>
<dbReference type="InterPro" id="IPR001468">
    <property type="entry name" value="Indole-3-GlycerolPSynthase_CS"/>
</dbReference>
<dbReference type="Proteomes" id="UP000178417">
    <property type="component" value="Unassembled WGS sequence"/>
</dbReference>
<keyword evidence="6 9" id="KW-0822">Tryptophan biosynthesis</keyword>
<comment type="pathway">
    <text evidence="2 9">Amino-acid biosynthesis; L-tryptophan biosynthesis; L-tryptophan from chorismate: step 4/5.</text>
</comment>
<accession>A0A1F4SMR3</accession>
<evidence type="ECO:0000256" key="4">
    <source>
        <dbReference type="ARBA" id="ARBA00022605"/>
    </source>
</evidence>
<dbReference type="Gene3D" id="3.20.20.70">
    <property type="entry name" value="Aldolase class I"/>
    <property type="match status" value="1"/>
</dbReference>
<evidence type="ECO:0000256" key="7">
    <source>
        <dbReference type="ARBA" id="ARBA00023141"/>
    </source>
</evidence>
<feature type="domain" description="Indole-3-glycerol phosphate synthase" evidence="10">
    <location>
        <begin position="3"/>
        <end position="252"/>
    </location>
</feature>
<dbReference type="GO" id="GO:0004425">
    <property type="term" value="F:indole-3-glycerol-phosphate synthase activity"/>
    <property type="evidence" value="ECO:0007669"/>
    <property type="project" value="UniProtKB-UniRule"/>
</dbReference>
<name>A0A1F4SMR3_UNCSA</name>
<evidence type="ECO:0000256" key="2">
    <source>
        <dbReference type="ARBA" id="ARBA00004696"/>
    </source>
</evidence>
<dbReference type="FunFam" id="3.20.20.70:FF:000024">
    <property type="entry name" value="Indole-3-glycerol phosphate synthase"/>
    <property type="match status" value="1"/>
</dbReference>
<evidence type="ECO:0000256" key="9">
    <source>
        <dbReference type="HAMAP-Rule" id="MF_00134"/>
    </source>
</evidence>
<dbReference type="SUPFAM" id="SSF51366">
    <property type="entry name" value="Ribulose-phoshate binding barrel"/>
    <property type="match status" value="1"/>
</dbReference>
<proteinExistence type="inferred from homology"/>
<dbReference type="HAMAP" id="MF_00134_B">
    <property type="entry name" value="IGPS_B"/>
    <property type="match status" value="1"/>
</dbReference>
<protein>
    <recommendedName>
        <fullName evidence="9">Indole-3-glycerol phosphate synthase</fullName>
        <shortName evidence="9">IGPS</shortName>
        <ecNumber evidence="9">4.1.1.48</ecNumber>
    </recommendedName>
</protein>
<evidence type="ECO:0000256" key="3">
    <source>
        <dbReference type="ARBA" id="ARBA00008737"/>
    </source>
</evidence>
<evidence type="ECO:0000256" key="1">
    <source>
        <dbReference type="ARBA" id="ARBA00001633"/>
    </source>
</evidence>
<evidence type="ECO:0000256" key="8">
    <source>
        <dbReference type="ARBA" id="ARBA00023239"/>
    </source>
</evidence>